<evidence type="ECO:0000259" key="2">
    <source>
        <dbReference type="PROSITE" id="PS50937"/>
    </source>
</evidence>
<feature type="domain" description="HTH merR-type" evidence="2">
    <location>
        <begin position="10"/>
        <end position="78"/>
    </location>
</feature>
<evidence type="ECO:0000313" key="3">
    <source>
        <dbReference type="EMBL" id="EBA08913.1"/>
    </source>
</evidence>
<reference evidence="3 4" key="1">
    <citation type="submission" date="2006-06" db="EMBL/GenBank/DDBJ databases">
        <authorList>
            <person name="Moran M.A."/>
            <person name="Ferriera S."/>
            <person name="Johnson J."/>
            <person name="Kravitz S."/>
            <person name="Beeson K."/>
            <person name="Sutton G."/>
            <person name="Rogers Y.-H."/>
            <person name="Friedman R."/>
            <person name="Frazier M."/>
            <person name="Venter J.C."/>
        </authorList>
    </citation>
    <scope>NUCLEOTIDE SEQUENCE [LARGE SCALE GENOMIC DNA]</scope>
    <source>
        <strain evidence="3 4">E-37</strain>
    </source>
</reference>
<dbReference type="SUPFAM" id="SSF46955">
    <property type="entry name" value="Putative DNA-binding domain"/>
    <property type="match status" value="1"/>
</dbReference>
<evidence type="ECO:0000313" key="4">
    <source>
        <dbReference type="Proteomes" id="UP000005713"/>
    </source>
</evidence>
<feature type="compositionally biased region" description="Acidic residues" evidence="1">
    <location>
        <begin position="264"/>
        <end position="274"/>
    </location>
</feature>
<dbReference type="Pfam" id="PF13411">
    <property type="entry name" value="MerR_1"/>
    <property type="match status" value="1"/>
</dbReference>
<dbReference type="Proteomes" id="UP000005713">
    <property type="component" value="Unassembled WGS sequence"/>
</dbReference>
<comment type="caution">
    <text evidence="3">The sequence shown here is derived from an EMBL/GenBank/DDBJ whole genome shotgun (WGS) entry which is preliminary data.</text>
</comment>
<dbReference type="Gene3D" id="1.10.1660.10">
    <property type="match status" value="1"/>
</dbReference>
<feature type="region of interest" description="Disordered" evidence="1">
    <location>
        <begin position="117"/>
        <end position="370"/>
    </location>
</feature>
<gene>
    <name evidence="3" type="ORF">SSE37_04685</name>
</gene>
<proteinExistence type="predicted"/>
<dbReference type="GO" id="GO:0006355">
    <property type="term" value="P:regulation of DNA-templated transcription"/>
    <property type="evidence" value="ECO:0007669"/>
    <property type="project" value="InterPro"/>
</dbReference>
<keyword evidence="4" id="KW-1185">Reference proteome</keyword>
<dbReference type="GO" id="GO:0003677">
    <property type="term" value="F:DNA binding"/>
    <property type="evidence" value="ECO:0007669"/>
    <property type="project" value="InterPro"/>
</dbReference>
<dbReference type="CDD" id="cd04765">
    <property type="entry name" value="HTH_MlrA-like_sg2"/>
    <property type="match status" value="1"/>
</dbReference>
<evidence type="ECO:0000256" key="1">
    <source>
        <dbReference type="SAM" id="MobiDB-lite"/>
    </source>
</evidence>
<dbReference type="InterPro" id="IPR000551">
    <property type="entry name" value="MerR-type_HTH_dom"/>
</dbReference>
<dbReference type="RefSeq" id="WP_005857848.1">
    <property type="nucleotide sequence ID" value="NZ_AAYA01000004.1"/>
</dbReference>
<organism evidence="3 4">
    <name type="scientific">Sagittula stellata (strain ATCC 700073 / DSM 11524 / E-37)</name>
    <dbReference type="NCBI Taxonomy" id="388399"/>
    <lineage>
        <taxon>Bacteria</taxon>
        <taxon>Pseudomonadati</taxon>
        <taxon>Pseudomonadota</taxon>
        <taxon>Alphaproteobacteria</taxon>
        <taxon>Rhodobacterales</taxon>
        <taxon>Roseobacteraceae</taxon>
        <taxon>Sagittula</taxon>
    </lineage>
</organism>
<dbReference type="SMART" id="SM00422">
    <property type="entry name" value="HTH_MERR"/>
    <property type="match status" value="1"/>
</dbReference>
<name>A3K1W7_SAGS3</name>
<dbReference type="EMBL" id="AAYA01000004">
    <property type="protein sequence ID" value="EBA08913.1"/>
    <property type="molecule type" value="Genomic_DNA"/>
</dbReference>
<dbReference type="AlphaFoldDB" id="A3K1W7"/>
<accession>A3K1W7</accession>
<feature type="compositionally biased region" description="Acidic residues" evidence="1">
    <location>
        <begin position="292"/>
        <end position="317"/>
    </location>
</feature>
<dbReference type="InterPro" id="IPR009061">
    <property type="entry name" value="DNA-bd_dom_put_sf"/>
</dbReference>
<dbReference type="eggNOG" id="COG0789">
    <property type="taxonomic scope" value="Bacteria"/>
</dbReference>
<sequence length="410" mass="43039">MSKSPDAFRTISEVSEWLETPAHVLRFWESKFTQVKPVKRAGGRRYYRPADMELLGGIKKLLHEDGLTIKGVQKVLREQGVRYVSGLSPQVGDEDEDAALIEDAPYIEVEQTDDGVVAFPGRSAEPPQDTPETGQEGAVEPAASAPEDTHEAAAEAAETDEDLPSLPPLDPFDTPDEPLAPPALKPAPVAQDDAVSLAPQPAPMPADVPLSNDATAEHTAVAATDAGESVTEDDDMARLAEDTLQTAFAFDLPDAAGIPSPGETPDDTASDPDPDLAAPAEDPIVDAPEAADVMDDAQDSDPDGDPEPVEAEADAEADVALPAEPDAEHDPAHVPDISVQDAPVRATNALNLPDFAQPEDSGPPHAGPGLLARAASLTLLSPEQARAIAAQMPVLQQRLDRLNGAGQDDV</sequence>
<protein>
    <submittedName>
        <fullName evidence="3">Transcriptional regulator, MerR family protein</fullName>
    </submittedName>
</protein>
<dbReference type="PROSITE" id="PS50937">
    <property type="entry name" value="HTH_MERR_2"/>
    <property type="match status" value="1"/>
</dbReference>